<dbReference type="GO" id="GO:0004866">
    <property type="term" value="F:endopeptidase inhibitor activity"/>
    <property type="evidence" value="ECO:0007669"/>
    <property type="project" value="InterPro"/>
</dbReference>
<organism evidence="2 3">
    <name type="scientific">Szabonella alba</name>
    <dbReference type="NCBI Taxonomy" id="2804194"/>
    <lineage>
        <taxon>Bacteria</taxon>
        <taxon>Pseudomonadati</taxon>
        <taxon>Pseudomonadota</taxon>
        <taxon>Alphaproteobacteria</taxon>
        <taxon>Rhodobacterales</taxon>
        <taxon>Paracoccaceae</taxon>
        <taxon>Szabonella</taxon>
    </lineage>
</organism>
<accession>A0A8K0VGC8</accession>
<evidence type="ECO:0000256" key="1">
    <source>
        <dbReference type="SAM" id="SignalP"/>
    </source>
</evidence>
<evidence type="ECO:0000313" key="3">
    <source>
        <dbReference type="Proteomes" id="UP000648908"/>
    </source>
</evidence>
<sequence length="252" mass="26672">MRQVPVLAFLSAAIIAVAGSASAQSRAQLIEAFSGEWFVFDPGFHSAAEPCALTLTATETGRDGRLEGASGNCSGALADLTSWSIEGGVLRLFDAAENQTAELGGNQRRVTGTTLKDQRGLVVERAKGDGTSETLALAVQRHRCYFVGLTPVCAGPGDLALPIFTPEGDRMLAEIEIFGNLVVRGQPRRDATQIGTIPDGACIRVNQCLVASDGLWCRAAFGDTQGWLAKTALRREEWPIVTYKSGCSAVAD</sequence>
<dbReference type="Proteomes" id="UP000648908">
    <property type="component" value="Unassembled WGS sequence"/>
</dbReference>
<evidence type="ECO:0000313" key="2">
    <source>
        <dbReference type="EMBL" id="MBL4918882.1"/>
    </source>
</evidence>
<feature type="signal peptide" evidence="1">
    <location>
        <begin position="1"/>
        <end position="23"/>
    </location>
</feature>
<dbReference type="AlphaFoldDB" id="A0A8K0VGC8"/>
<proteinExistence type="predicted"/>
<dbReference type="EMBL" id="JAESVN010000010">
    <property type="protein sequence ID" value="MBL4918882.1"/>
    <property type="molecule type" value="Genomic_DNA"/>
</dbReference>
<gene>
    <name evidence="2" type="ORF">JL811_16785</name>
</gene>
<comment type="caution">
    <text evidence="2">The sequence shown here is derived from an EMBL/GenBank/DDBJ whole genome shotgun (WGS) entry which is preliminary data.</text>
</comment>
<dbReference type="Gene3D" id="2.40.128.10">
    <property type="match status" value="1"/>
</dbReference>
<name>A0A8K0VGC8_9RHOB</name>
<feature type="chain" id="PRO_5035424070" description="SH3 domain-containing protein" evidence="1">
    <location>
        <begin position="24"/>
        <end position="252"/>
    </location>
</feature>
<dbReference type="SUPFAM" id="SSF50882">
    <property type="entry name" value="beta-Barrel protease inhibitors"/>
    <property type="match status" value="1"/>
</dbReference>
<dbReference type="RefSeq" id="WP_202689863.1">
    <property type="nucleotide sequence ID" value="NZ_JAESVN010000010.1"/>
</dbReference>
<evidence type="ECO:0008006" key="4">
    <source>
        <dbReference type="Google" id="ProtNLM"/>
    </source>
</evidence>
<reference evidence="2" key="1">
    <citation type="submission" date="2021-01" db="EMBL/GenBank/DDBJ databases">
        <title>Tabrizicola alba sp. nov. a motile alkaliphilic bacterium isolated from a soda lake.</title>
        <authorList>
            <person name="Szuroczki S."/>
            <person name="Abbaszade G."/>
            <person name="Schumann P."/>
            <person name="Toth E."/>
        </authorList>
    </citation>
    <scope>NUCLEOTIDE SEQUENCE</scope>
    <source>
        <strain evidence="2">DMG-N-6</strain>
    </source>
</reference>
<protein>
    <recommendedName>
        <fullName evidence="4">SH3 domain-containing protein</fullName>
    </recommendedName>
</protein>
<dbReference type="InterPro" id="IPR016085">
    <property type="entry name" value="Protease_inh_B-barrel_dom"/>
</dbReference>
<keyword evidence="3" id="KW-1185">Reference proteome</keyword>
<keyword evidence="1" id="KW-0732">Signal</keyword>